<dbReference type="Proteomes" id="UP001177121">
    <property type="component" value="Unassembled WGS sequence"/>
</dbReference>
<protein>
    <submittedName>
        <fullName evidence="3">LCI family antimicrobial peptide</fullName>
    </submittedName>
</protein>
<proteinExistence type="predicted"/>
<evidence type="ECO:0000256" key="1">
    <source>
        <dbReference type="SAM" id="SignalP"/>
    </source>
</evidence>
<dbReference type="InterPro" id="IPR020976">
    <property type="entry name" value="Antimicrobial_lci"/>
</dbReference>
<evidence type="ECO:0000259" key="2">
    <source>
        <dbReference type="Pfam" id="PF12197"/>
    </source>
</evidence>
<reference evidence="3" key="1">
    <citation type="submission" date="2023-07" db="EMBL/GenBank/DDBJ databases">
        <title>Biological control against Fusarium languescens, the causal agent of wilt in Jalapeno peppers, by a novel bacterial subspecies: Bacillus cabrialesii subsp. tritici TSO2.</title>
        <authorList>
            <person name="Montoya-Martinez A.C."/>
            <person name="Figueroa-Brambila K.M."/>
            <person name="Escalante-Beltran A."/>
            <person name="Lopez-Montoya N.D."/>
            <person name="Valenzuela-Ruiz V."/>
            <person name="Parra-Cota F.I."/>
            <person name="Estrada Alvarado M.I."/>
            <person name="De Los Santos Villalobos S."/>
        </authorList>
    </citation>
    <scope>NUCLEOTIDE SEQUENCE</scope>
    <source>
        <strain evidence="3">TSO2</strain>
    </source>
</reference>
<accession>A0ABT9DK42</accession>
<evidence type="ECO:0000313" key="3">
    <source>
        <dbReference type="EMBL" id="MDO8225067.1"/>
    </source>
</evidence>
<feature type="domain" description="LCI fold" evidence="2">
    <location>
        <begin position="60"/>
        <end position="85"/>
    </location>
</feature>
<sequence>MKLKKALTGSVLSLALLVSATPAFATTSMSTNTTPEAKALETCTTKPFGPYYSRNEIPNFINDGVKKWYLKGVSSWDGIWYGYYESCN</sequence>
<feature type="chain" id="PRO_5047374545" evidence="1">
    <location>
        <begin position="26"/>
        <end position="88"/>
    </location>
</feature>
<organism evidence="3 4">
    <name type="scientific">Bacillus cabrialesii subsp. tritici</name>
    <dbReference type="NCBI Taxonomy" id="2944916"/>
    <lineage>
        <taxon>Bacteria</taxon>
        <taxon>Bacillati</taxon>
        <taxon>Bacillota</taxon>
        <taxon>Bacilli</taxon>
        <taxon>Bacillales</taxon>
        <taxon>Bacillaceae</taxon>
        <taxon>Bacillus</taxon>
        <taxon>Bacillus cabrialesii</taxon>
    </lineage>
</organism>
<keyword evidence="1" id="KW-0732">Signal</keyword>
<feature type="signal peptide" evidence="1">
    <location>
        <begin position="1"/>
        <end position="25"/>
    </location>
</feature>
<name>A0ABT9DK42_9BACI</name>
<dbReference type="EMBL" id="JAHBMK020000001">
    <property type="protein sequence ID" value="MDO8225067.1"/>
    <property type="molecule type" value="Genomic_DNA"/>
</dbReference>
<keyword evidence="4" id="KW-1185">Reference proteome</keyword>
<dbReference type="Pfam" id="PF12197">
    <property type="entry name" value="lci"/>
    <property type="match status" value="1"/>
</dbReference>
<dbReference type="RefSeq" id="WP_213401509.1">
    <property type="nucleotide sequence ID" value="NZ_JAHBMK020000001.1"/>
</dbReference>
<evidence type="ECO:0000313" key="4">
    <source>
        <dbReference type="Proteomes" id="UP001177121"/>
    </source>
</evidence>
<gene>
    <name evidence="3" type="ORF">KHP33_009380</name>
</gene>
<comment type="caution">
    <text evidence="3">The sequence shown here is derived from an EMBL/GenBank/DDBJ whole genome shotgun (WGS) entry which is preliminary data.</text>
</comment>